<dbReference type="EMBL" id="MN740511">
    <property type="protein sequence ID" value="QHU30664.1"/>
    <property type="molecule type" value="Genomic_DNA"/>
</dbReference>
<organism evidence="2">
    <name type="scientific">viral metagenome</name>
    <dbReference type="NCBI Taxonomy" id="1070528"/>
    <lineage>
        <taxon>unclassified sequences</taxon>
        <taxon>metagenomes</taxon>
        <taxon>organismal metagenomes</taxon>
    </lineage>
</organism>
<feature type="domain" description="UBC core" evidence="1">
    <location>
        <begin position="3"/>
        <end position="171"/>
    </location>
</feature>
<dbReference type="SUPFAM" id="SSF54495">
    <property type="entry name" value="UBC-like"/>
    <property type="match status" value="1"/>
</dbReference>
<dbReference type="InterPro" id="IPR016135">
    <property type="entry name" value="UBQ-conjugating_enzyme/RWD"/>
</dbReference>
<name>A0A6C0LM82_9ZZZZ</name>
<evidence type="ECO:0000259" key="1">
    <source>
        <dbReference type="PROSITE" id="PS50127"/>
    </source>
</evidence>
<dbReference type="PROSITE" id="PS50127">
    <property type="entry name" value="UBC_2"/>
    <property type="match status" value="1"/>
</dbReference>
<reference evidence="2" key="1">
    <citation type="journal article" date="2020" name="Nature">
        <title>Giant virus diversity and host interactions through global metagenomics.</title>
        <authorList>
            <person name="Schulz F."/>
            <person name="Roux S."/>
            <person name="Paez-Espino D."/>
            <person name="Jungbluth S."/>
            <person name="Walsh D.A."/>
            <person name="Denef V.J."/>
            <person name="McMahon K.D."/>
            <person name="Konstantinidis K.T."/>
            <person name="Eloe-Fadrosh E.A."/>
            <person name="Kyrpides N.C."/>
            <person name="Woyke T."/>
        </authorList>
    </citation>
    <scope>NUCLEOTIDE SEQUENCE</scope>
    <source>
        <strain evidence="2">GVMAG-M-3300027833-19</strain>
    </source>
</reference>
<accession>A0A6C0LM82</accession>
<proteinExistence type="predicted"/>
<sequence length="182" mass="20877">MTSLARRIDGQFKKVLKDNNNYYTCCIDLDNPLVWYVLIKNLPEPYIDGEYYFKLKLPKDFPDNPPEFEALTPNGLISLGGNVCVSIGIYHRNDHSRSSSRGHFGWQPCLGISGFILQGIINALLSFGDSDHGVRLNNMSDVVKKELAKKSKDYNSEKNKEVKDLFRIHREMFSDLNVWKES</sequence>
<dbReference type="Pfam" id="PF00179">
    <property type="entry name" value="UQ_con"/>
    <property type="match status" value="1"/>
</dbReference>
<dbReference type="Gene3D" id="3.10.110.10">
    <property type="entry name" value="Ubiquitin Conjugating Enzyme"/>
    <property type="match status" value="1"/>
</dbReference>
<evidence type="ECO:0000313" key="2">
    <source>
        <dbReference type="EMBL" id="QHU30664.1"/>
    </source>
</evidence>
<dbReference type="InterPro" id="IPR000608">
    <property type="entry name" value="UBC"/>
</dbReference>
<dbReference type="AlphaFoldDB" id="A0A6C0LM82"/>
<protein>
    <recommendedName>
        <fullName evidence="1">UBC core domain-containing protein</fullName>
    </recommendedName>
</protein>